<sequence>MASAEGAEKRERLIFASIVLPNRSSETNALLLGESIRVFAGSLSQAPIWFFSPESGEQLSAAVEDRLRAFDVSVIPFEIDPEALRFPLAGHVHAAALAERMASDRADLLAWLDANTVVVHEPRDLLLQDDVSLGFRPVHHTLVGSRYDEPIDDFWSLIYRYCGVPEGRVFPMTTHVDGAVIRPYFNAGLLVVRPERRLLRAWRDAFLRVYREPPLRELYRRDERYKVFVHQAVLSGVILSTLETDEIQELPPRYNYPLHLHEEDVTGRRPTGLEELATFRHEGFYEDPKWRKKMPAKEPLKRWIAARLSR</sequence>
<dbReference type="AlphaFoldDB" id="A0A0M0BQ72"/>
<dbReference type="Proteomes" id="UP000037210">
    <property type="component" value="Unassembled WGS sequence"/>
</dbReference>
<name>A0A0M0BQ72_9ARCH</name>
<accession>A0A0M0BQ72</accession>
<protein>
    <recommendedName>
        <fullName evidence="3">Nucleotide-diphospho-sugar transferase domain-containing protein</fullName>
    </recommendedName>
</protein>
<dbReference type="Gene3D" id="3.90.550.10">
    <property type="entry name" value="Spore Coat Polysaccharide Biosynthesis Protein SpsA, Chain A"/>
    <property type="match status" value="1"/>
</dbReference>
<reference evidence="1 2" key="1">
    <citation type="submission" date="2015-06" db="EMBL/GenBank/DDBJ databases">
        <title>New insights into the roles of widespread benthic archaea in carbon and nitrogen cycling.</title>
        <authorList>
            <person name="Lazar C.S."/>
            <person name="Baker B.J."/>
            <person name="Seitz K.W."/>
            <person name="Hyde A.S."/>
            <person name="Dick G.J."/>
            <person name="Hinrichs K.-U."/>
            <person name="Teske A.P."/>
        </authorList>
    </citation>
    <scope>NUCLEOTIDE SEQUENCE [LARGE SCALE GENOMIC DNA]</scope>
    <source>
        <strain evidence="1">DG-45</strain>
    </source>
</reference>
<evidence type="ECO:0008006" key="3">
    <source>
        <dbReference type="Google" id="ProtNLM"/>
    </source>
</evidence>
<gene>
    <name evidence="1" type="ORF">AC482_03910</name>
</gene>
<comment type="caution">
    <text evidence="1">The sequence shown here is derived from an EMBL/GenBank/DDBJ whole genome shotgun (WGS) entry which is preliminary data.</text>
</comment>
<evidence type="ECO:0000313" key="2">
    <source>
        <dbReference type="Proteomes" id="UP000037210"/>
    </source>
</evidence>
<dbReference type="InterPro" id="IPR029044">
    <property type="entry name" value="Nucleotide-diphossugar_trans"/>
</dbReference>
<dbReference type="SUPFAM" id="SSF53448">
    <property type="entry name" value="Nucleotide-diphospho-sugar transferases"/>
    <property type="match status" value="1"/>
</dbReference>
<evidence type="ECO:0000313" key="1">
    <source>
        <dbReference type="EMBL" id="KON30416.1"/>
    </source>
</evidence>
<proteinExistence type="predicted"/>
<organism evidence="1 2">
    <name type="scientific">miscellaneous Crenarchaeota group-15 archaeon DG-45</name>
    <dbReference type="NCBI Taxonomy" id="1685127"/>
    <lineage>
        <taxon>Archaea</taxon>
        <taxon>Candidatus Bathyarchaeota</taxon>
        <taxon>MCG-15</taxon>
    </lineage>
</organism>
<dbReference type="EMBL" id="LFWZ01000032">
    <property type="protein sequence ID" value="KON30416.1"/>
    <property type="molecule type" value="Genomic_DNA"/>
</dbReference>